<reference evidence="1" key="1">
    <citation type="journal article" date="2019" name="bioRxiv">
        <title>The Genome of the Zebra Mussel, Dreissena polymorpha: A Resource for Invasive Species Research.</title>
        <authorList>
            <person name="McCartney M.A."/>
            <person name="Auch B."/>
            <person name="Kono T."/>
            <person name="Mallez S."/>
            <person name="Zhang Y."/>
            <person name="Obille A."/>
            <person name="Becker A."/>
            <person name="Abrahante J.E."/>
            <person name="Garbe J."/>
            <person name="Badalamenti J.P."/>
            <person name="Herman A."/>
            <person name="Mangelson H."/>
            <person name="Liachko I."/>
            <person name="Sullivan S."/>
            <person name="Sone E.D."/>
            <person name="Koren S."/>
            <person name="Silverstein K.A.T."/>
            <person name="Beckman K.B."/>
            <person name="Gohl D.M."/>
        </authorList>
    </citation>
    <scope>NUCLEOTIDE SEQUENCE</scope>
    <source>
        <strain evidence="1">Duluth1</strain>
        <tissue evidence="1">Whole animal</tissue>
    </source>
</reference>
<accession>A0A9D4J2S1</accession>
<dbReference type="AlphaFoldDB" id="A0A9D4J2S1"/>
<evidence type="ECO:0000313" key="2">
    <source>
        <dbReference type="Proteomes" id="UP000828390"/>
    </source>
</evidence>
<evidence type="ECO:0000313" key="1">
    <source>
        <dbReference type="EMBL" id="KAH3797646.1"/>
    </source>
</evidence>
<keyword evidence="2" id="KW-1185">Reference proteome</keyword>
<reference evidence="1" key="2">
    <citation type="submission" date="2020-11" db="EMBL/GenBank/DDBJ databases">
        <authorList>
            <person name="McCartney M.A."/>
            <person name="Auch B."/>
            <person name="Kono T."/>
            <person name="Mallez S."/>
            <person name="Becker A."/>
            <person name="Gohl D.M."/>
            <person name="Silverstein K.A.T."/>
            <person name="Koren S."/>
            <person name="Bechman K.B."/>
            <person name="Herman A."/>
            <person name="Abrahante J.E."/>
            <person name="Garbe J."/>
        </authorList>
    </citation>
    <scope>NUCLEOTIDE SEQUENCE</scope>
    <source>
        <strain evidence="1">Duluth1</strain>
        <tissue evidence="1">Whole animal</tissue>
    </source>
</reference>
<gene>
    <name evidence="1" type="ORF">DPMN_151230</name>
</gene>
<comment type="caution">
    <text evidence="1">The sequence shown here is derived from an EMBL/GenBank/DDBJ whole genome shotgun (WGS) entry which is preliminary data.</text>
</comment>
<dbReference type="Proteomes" id="UP000828390">
    <property type="component" value="Unassembled WGS sequence"/>
</dbReference>
<organism evidence="1 2">
    <name type="scientific">Dreissena polymorpha</name>
    <name type="common">Zebra mussel</name>
    <name type="synonym">Mytilus polymorpha</name>
    <dbReference type="NCBI Taxonomy" id="45954"/>
    <lineage>
        <taxon>Eukaryota</taxon>
        <taxon>Metazoa</taxon>
        <taxon>Spiralia</taxon>
        <taxon>Lophotrochozoa</taxon>
        <taxon>Mollusca</taxon>
        <taxon>Bivalvia</taxon>
        <taxon>Autobranchia</taxon>
        <taxon>Heteroconchia</taxon>
        <taxon>Euheterodonta</taxon>
        <taxon>Imparidentia</taxon>
        <taxon>Neoheterodontei</taxon>
        <taxon>Myida</taxon>
        <taxon>Dreissenoidea</taxon>
        <taxon>Dreissenidae</taxon>
        <taxon>Dreissena</taxon>
    </lineage>
</organism>
<name>A0A9D4J2S1_DREPO</name>
<proteinExistence type="predicted"/>
<protein>
    <submittedName>
        <fullName evidence="1">Uncharacterized protein</fullName>
    </submittedName>
</protein>
<dbReference type="EMBL" id="JAIWYP010000007">
    <property type="protein sequence ID" value="KAH3797646.1"/>
    <property type="molecule type" value="Genomic_DNA"/>
</dbReference>
<sequence length="65" mass="7462">MFQFLLTGLQSPEASLSDYQSVYHGFRELVKQLDEDSKMGSLQRYGFIVAVVINSKTNWNFLTVN</sequence>